<dbReference type="EMBL" id="SDIL01000162">
    <property type="protein sequence ID" value="RXK35042.1"/>
    <property type="molecule type" value="Genomic_DNA"/>
</dbReference>
<evidence type="ECO:0000313" key="8">
    <source>
        <dbReference type="Proteomes" id="UP000289152"/>
    </source>
</evidence>
<feature type="compositionally biased region" description="Polar residues" evidence="5">
    <location>
        <begin position="213"/>
        <end position="224"/>
    </location>
</feature>
<accession>A0A4Q1B8Q9</accession>
<evidence type="ECO:0000256" key="1">
    <source>
        <dbReference type="ARBA" id="ARBA00004267"/>
    </source>
</evidence>
<feature type="region of interest" description="Disordered" evidence="5">
    <location>
        <begin position="38"/>
        <end position="96"/>
    </location>
</feature>
<comment type="caution">
    <text evidence="7">The sequence shown here is derived from an EMBL/GenBank/DDBJ whole genome shotgun (WGS) entry which is preliminary data.</text>
</comment>
<sequence>MDERGATPILPSHHELDRCRLESTVDYDLASLSLNTLSSISSHPYPSQPQKPTQPQSHPHPYPSNQSNNNSRNVGNFSGRKPHSDKDDFSDLSSLGSVEYPRGVERSFSLDHYSLEPHGTPKPRSRIPIGIMGKYDSPVSTIGHHVSDATLAAGVFRNGKEMDGDCDDDEDFDPERSLGRLVGELGRVMSGKISPRPTSPFSPLRSPRSPSPITTAANLSYTLNRSTALPSPPTSRSSSAEPPSVSGFTAAAHRLEKELKTKSRPQPAPRRALSDTTAQIHNMGAPGPRRSTRPLTLGKEDVRPGSAPPHGDVTGMTGLLETPAKGADFGSLGKNAELGGETGGAIPQTLATLHARLRALETENSLSRRRVRELEQELEKAKGEVETAKRGGERRLREVIGEKTALEDLVKSLRSHLARLTVELEQNKTLVNELRDQLTAAHTAARADYDSSVRNDISSLRQEVERLSNEVQRLGGIVEEGLETRKKARGERTMRLEAEEAERIANLVKEPEMTSEKISKAERESEMERVKRDVQRRQEEQEAAAELISLNEVEPRPSKLRQGLHAAAVVNTQMMPPTVEPPTRTLPSRHHDQSNLPTRTNHSRSHSHSHPHANFHSQPHSHVQSLPQQVNSKLQVIIGDRTRYSDGSSSSSSSTTRRKERRKPEGPNSPFPSIRESDEKEFFSPRPKVTRDKSRYELLPESVRNTIEKKGEVPPQTVLARVIGELEADFGHYRVIYAELADQYKVLDPASHIAKRHVLADHLREVIDTLEHKADQISALYELLSVHDLPSSHSHDERKVGQGKIRKSVPDIVRMVRDSLGEEGLKRLKKDGIKVAGLT</sequence>
<keyword evidence="4" id="KW-0175">Coiled coil</keyword>
<organism evidence="7 8">
    <name type="scientific">Tremella mesenterica</name>
    <name type="common">Jelly fungus</name>
    <dbReference type="NCBI Taxonomy" id="5217"/>
    <lineage>
        <taxon>Eukaryota</taxon>
        <taxon>Fungi</taxon>
        <taxon>Dikarya</taxon>
        <taxon>Basidiomycota</taxon>
        <taxon>Agaricomycotina</taxon>
        <taxon>Tremellomycetes</taxon>
        <taxon>Tremellales</taxon>
        <taxon>Tremellaceae</taxon>
        <taxon>Tremella</taxon>
    </lineage>
</organism>
<feature type="compositionally biased region" description="Low complexity" evidence="5">
    <location>
        <begin position="645"/>
        <end position="655"/>
    </location>
</feature>
<reference evidence="7 8" key="1">
    <citation type="submission" date="2016-06" db="EMBL/GenBank/DDBJ databases">
        <title>Evolution of pathogenesis and genome organization in the Tremellales.</title>
        <authorList>
            <person name="Cuomo C."/>
            <person name="Litvintseva A."/>
            <person name="Heitman J."/>
            <person name="Chen Y."/>
            <person name="Sun S."/>
            <person name="Springer D."/>
            <person name="Dromer F."/>
            <person name="Young S."/>
            <person name="Zeng Q."/>
            <person name="Chapman S."/>
            <person name="Gujja S."/>
            <person name="Saif S."/>
            <person name="Birren B."/>
        </authorList>
    </citation>
    <scope>NUCLEOTIDE SEQUENCE [LARGE SCALE GENOMIC DNA]</scope>
    <source>
        <strain evidence="7 8">ATCC 28783</strain>
    </source>
</reference>
<keyword evidence="3" id="KW-0206">Cytoskeleton</keyword>
<dbReference type="PANTHER" id="PTHR19336">
    <property type="entry name" value="UNCHARACTERIZED DUF1167"/>
    <property type="match status" value="1"/>
</dbReference>
<dbReference type="InterPro" id="IPR051756">
    <property type="entry name" value="Centrosomal_MT-associated"/>
</dbReference>
<feature type="domain" description="Cep57 centrosome microtubule-binding" evidence="6">
    <location>
        <begin position="713"/>
        <end position="782"/>
    </location>
</feature>
<gene>
    <name evidence="7" type="ORF">M231_07695</name>
</gene>
<dbReference type="Proteomes" id="UP000289152">
    <property type="component" value="Unassembled WGS sequence"/>
</dbReference>
<feature type="region of interest" description="Disordered" evidence="5">
    <location>
        <begin position="511"/>
        <end position="538"/>
    </location>
</feature>
<dbReference type="Pfam" id="PF06657">
    <property type="entry name" value="Cep57_MT_bd"/>
    <property type="match status" value="1"/>
</dbReference>
<feature type="compositionally biased region" description="Polar residues" evidence="5">
    <location>
        <begin position="615"/>
        <end position="627"/>
    </location>
</feature>
<feature type="compositionally biased region" description="Low complexity" evidence="5">
    <location>
        <begin position="194"/>
        <end position="212"/>
    </location>
</feature>
<feature type="region of interest" description="Disordered" evidence="5">
    <location>
        <begin position="640"/>
        <end position="695"/>
    </location>
</feature>
<dbReference type="GO" id="GO:0008017">
    <property type="term" value="F:microtubule binding"/>
    <property type="evidence" value="ECO:0007669"/>
    <property type="project" value="InterPro"/>
</dbReference>
<feature type="compositionally biased region" description="Basic and acidic residues" evidence="5">
    <location>
        <begin position="675"/>
        <end position="695"/>
    </location>
</feature>
<name>A0A4Q1B8Q9_TREME</name>
<dbReference type="InParanoid" id="A0A4Q1B8Q9"/>
<feature type="region of interest" description="Disordered" evidence="5">
    <location>
        <begin position="258"/>
        <end position="315"/>
    </location>
</feature>
<feature type="region of interest" description="Disordered" evidence="5">
    <location>
        <begin position="190"/>
        <end position="246"/>
    </location>
</feature>
<evidence type="ECO:0000256" key="4">
    <source>
        <dbReference type="SAM" id="Coils"/>
    </source>
</evidence>
<evidence type="ECO:0000259" key="6">
    <source>
        <dbReference type="Pfam" id="PF06657"/>
    </source>
</evidence>
<evidence type="ECO:0000256" key="5">
    <source>
        <dbReference type="SAM" id="MobiDB-lite"/>
    </source>
</evidence>
<feature type="coiled-coil region" evidence="4">
    <location>
        <begin position="357"/>
        <end position="391"/>
    </location>
</feature>
<dbReference type="GO" id="GO:0005815">
    <property type="term" value="C:microtubule organizing center"/>
    <property type="evidence" value="ECO:0007669"/>
    <property type="project" value="UniProtKB-SubCell"/>
</dbReference>
<proteinExistence type="predicted"/>
<protein>
    <recommendedName>
        <fullName evidence="6">Cep57 centrosome microtubule-binding domain-containing protein</fullName>
    </recommendedName>
</protein>
<dbReference type="OrthoDB" id="76453at2759"/>
<evidence type="ECO:0000256" key="3">
    <source>
        <dbReference type="ARBA" id="ARBA00023212"/>
    </source>
</evidence>
<dbReference type="PANTHER" id="PTHR19336:SF9">
    <property type="entry name" value="SPINDLE POLE BODY PROTEIN PPC89"/>
    <property type="match status" value="1"/>
</dbReference>
<feature type="compositionally biased region" description="Basic residues" evidence="5">
    <location>
        <begin position="601"/>
        <end position="613"/>
    </location>
</feature>
<feature type="region of interest" description="Disordered" evidence="5">
    <location>
        <begin position="569"/>
        <end position="627"/>
    </location>
</feature>
<evidence type="ECO:0000256" key="2">
    <source>
        <dbReference type="ARBA" id="ARBA00022490"/>
    </source>
</evidence>
<evidence type="ECO:0000313" key="7">
    <source>
        <dbReference type="EMBL" id="RXK35042.1"/>
    </source>
</evidence>
<feature type="compositionally biased region" description="Low complexity" evidence="5">
    <location>
        <begin position="225"/>
        <end position="246"/>
    </location>
</feature>
<dbReference type="AlphaFoldDB" id="A0A4Q1B8Q9"/>
<comment type="subcellular location">
    <subcellularLocation>
        <location evidence="1">Cytoplasm</location>
        <location evidence="1">Cytoskeleton</location>
        <location evidence="1">Microtubule organizing center</location>
    </subcellularLocation>
</comment>
<feature type="coiled-coil region" evidence="4">
    <location>
        <begin position="417"/>
        <end position="477"/>
    </location>
</feature>
<dbReference type="InterPro" id="IPR024957">
    <property type="entry name" value="Cep57_MT-bd_dom"/>
</dbReference>
<feature type="compositionally biased region" description="Low complexity" evidence="5">
    <location>
        <begin position="38"/>
        <end position="71"/>
    </location>
</feature>
<keyword evidence="2" id="KW-0963">Cytoplasm</keyword>
<dbReference type="VEuPathDB" id="FungiDB:TREMEDRAFT_58619"/>
<keyword evidence="8" id="KW-1185">Reference proteome</keyword>